<reference evidence="1" key="2">
    <citation type="submission" date="2017-06" db="EMBL/GenBank/DDBJ databases">
        <title>WGS assembly of Brachypodium distachyon.</title>
        <authorList>
            <consortium name="The International Brachypodium Initiative"/>
            <person name="Lucas S."/>
            <person name="Harmon-Smith M."/>
            <person name="Lail K."/>
            <person name="Tice H."/>
            <person name="Grimwood J."/>
            <person name="Bruce D."/>
            <person name="Barry K."/>
            <person name="Shu S."/>
            <person name="Lindquist E."/>
            <person name="Wang M."/>
            <person name="Pitluck S."/>
            <person name="Vogel J.P."/>
            <person name="Garvin D.F."/>
            <person name="Mockler T.C."/>
            <person name="Schmutz J."/>
            <person name="Rokhsar D."/>
            <person name="Bevan M.W."/>
        </authorList>
    </citation>
    <scope>NUCLEOTIDE SEQUENCE</scope>
    <source>
        <strain evidence="1">Bd21</strain>
    </source>
</reference>
<evidence type="ECO:0000313" key="2">
    <source>
        <dbReference type="EnsemblPlants" id="PNT76568"/>
    </source>
</evidence>
<reference evidence="1 2" key="1">
    <citation type="journal article" date="2010" name="Nature">
        <title>Genome sequencing and analysis of the model grass Brachypodium distachyon.</title>
        <authorList>
            <consortium name="International Brachypodium Initiative"/>
        </authorList>
    </citation>
    <scope>NUCLEOTIDE SEQUENCE [LARGE SCALE GENOMIC DNA]</scope>
    <source>
        <strain evidence="1 2">Bd21</strain>
    </source>
</reference>
<dbReference type="InParanoid" id="A0A2K2DQL8"/>
<evidence type="ECO:0000313" key="1">
    <source>
        <dbReference type="EMBL" id="PNT76568.1"/>
    </source>
</evidence>
<dbReference type="AlphaFoldDB" id="A0A2K2DQL8"/>
<keyword evidence="3" id="KW-1185">Reference proteome</keyword>
<accession>A0A2K2DQL8</accession>
<organism evidence="1">
    <name type="scientific">Brachypodium distachyon</name>
    <name type="common">Purple false brome</name>
    <name type="synonym">Trachynia distachya</name>
    <dbReference type="NCBI Taxonomy" id="15368"/>
    <lineage>
        <taxon>Eukaryota</taxon>
        <taxon>Viridiplantae</taxon>
        <taxon>Streptophyta</taxon>
        <taxon>Embryophyta</taxon>
        <taxon>Tracheophyta</taxon>
        <taxon>Spermatophyta</taxon>
        <taxon>Magnoliopsida</taxon>
        <taxon>Liliopsida</taxon>
        <taxon>Poales</taxon>
        <taxon>Poaceae</taxon>
        <taxon>BOP clade</taxon>
        <taxon>Pooideae</taxon>
        <taxon>Stipodae</taxon>
        <taxon>Brachypodieae</taxon>
        <taxon>Brachypodium</taxon>
    </lineage>
</organism>
<dbReference type="EnsemblPlants" id="PNT76568">
    <property type="protein sequence ID" value="PNT76568"/>
    <property type="gene ID" value="BRADI_1g49745v3"/>
</dbReference>
<proteinExistence type="predicted"/>
<name>A0A2K2DQL8_BRADI</name>
<gene>
    <name evidence="1" type="ORF">BRADI_1g49745v3</name>
</gene>
<dbReference type="Proteomes" id="UP000008810">
    <property type="component" value="Chromosome 1"/>
</dbReference>
<evidence type="ECO:0000313" key="3">
    <source>
        <dbReference type="Proteomes" id="UP000008810"/>
    </source>
</evidence>
<dbReference type="Gramene" id="PNT76568">
    <property type="protein sequence ID" value="PNT76568"/>
    <property type="gene ID" value="BRADI_1g49745v3"/>
</dbReference>
<dbReference type="EMBL" id="CM000880">
    <property type="protein sequence ID" value="PNT76568.1"/>
    <property type="molecule type" value="Genomic_DNA"/>
</dbReference>
<protein>
    <submittedName>
        <fullName evidence="1 2">Uncharacterized protein</fullName>
    </submittedName>
</protein>
<sequence>MMKGQVVAKLSIVYAVQLEGGRPILASLREQDACKPIVCKNGIQPNIFMPPGDCSNSGITSLMLVPSRQGKLEDVELVAL</sequence>
<reference evidence="2" key="3">
    <citation type="submission" date="2018-08" db="UniProtKB">
        <authorList>
            <consortium name="EnsemblPlants"/>
        </authorList>
    </citation>
    <scope>IDENTIFICATION</scope>
    <source>
        <strain evidence="2">cv. Bd21</strain>
    </source>
</reference>